<feature type="domain" description="Acylphosphatase-like" evidence="6">
    <location>
        <begin position="6"/>
        <end position="93"/>
    </location>
</feature>
<evidence type="ECO:0000313" key="8">
    <source>
        <dbReference type="Proteomes" id="UP000031552"/>
    </source>
</evidence>
<comment type="similarity">
    <text evidence="1 5">Belongs to the acylphosphatase family.</text>
</comment>
<comment type="caution">
    <text evidence="7">The sequence shown here is derived from an EMBL/GenBank/DDBJ whole genome shotgun (WGS) entry which is preliminary data.</text>
</comment>
<dbReference type="PRINTS" id="PR00112">
    <property type="entry name" value="ACYLPHPHTASE"/>
</dbReference>
<dbReference type="PANTHER" id="PTHR47268:SF4">
    <property type="entry name" value="ACYLPHOSPHATASE"/>
    <property type="match status" value="1"/>
</dbReference>
<dbReference type="InterPro" id="IPR001792">
    <property type="entry name" value="Acylphosphatase-like_dom"/>
</dbReference>
<evidence type="ECO:0000256" key="4">
    <source>
        <dbReference type="PROSITE-ProRule" id="PRU00520"/>
    </source>
</evidence>
<dbReference type="AlphaFoldDB" id="A0A090D2K0"/>
<dbReference type="eggNOG" id="COG1254">
    <property type="taxonomic scope" value="Bacteria"/>
</dbReference>
<organism evidence="7 8">
    <name type="scientific">Candidatus Criblamydia sequanensis CRIB-18</name>
    <dbReference type="NCBI Taxonomy" id="1437425"/>
    <lineage>
        <taxon>Bacteria</taxon>
        <taxon>Pseudomonadati</taxon>
        <taxon>Chlamydiota</taxon>
        <taxon>Chlamydiia</taxon>
        <taxon>Parachlamydiales</taxon>
        <taxon>Candidatus Criblamydiaceae</taxon>
        <taxon>Candidatus Criblamydia</taxon>
    </lineage>
</organism>
<evidence type="ECO:0000259" key="6">
    <source>
        <dbReference type="PROSITE" id="PS51160"/>
    </source>
</evidence>
<dbReference type="STRING" id="1437425.CSEC_1619"/>
<dbReference type="InterPro" id="IPR020456">
    <property type="entry name" value="Acylphosphatase"/>
</dbReference>
<dbReference type="Gene3D" id="3.30.70.100">
    <property type="match status" value="1"/>
</dbReference>
<name>A0A090D2K0_9BACT</name>
<dbReference type="InterPro" id="IPR036046">
    <property type="entry name" value="Acylphosphatase-like_dom_sf"/>
</dbReference>
<reference evidence="7" key="2">
    <citation type="submission" date="2014-09" db="EMBL/GenBank/DDBJ databases">
        <title>Criblamydia sequanensis harbors a mega-plasmid encoding arsenite resistance.</title>
        <authorList>
            <person name="Bertelli C."/>
            <person name="Goesmann A."/>
            <person name="Greub G."/>
        </authorList>
    </citation>
    <scope>NUCLEOTIDE SEQUENCE [LARGE SCALE GENOMIC DNA]</scope>
    <source>
        <strain evidence="7">CRIB-18</strain>
    </source>
</reference>
<evidence type="ECO:0000256" key="3">
    <source>
        <dbReference type="ARBA" id="ARBA00047645"/>
    </source>
</evidence>
<keyword evidence="4 7" id="KW-0378">Hydrolase</keyword>
<dbReference type="PANTHER" id="PTHR47268">
    <property type="entry name" value="ACYLPHOSPHATASE"/>
    <property type="match status" value="1"/>
</dbReference>
<dbReference type="GO" id="GO:0003998">
    <property type="term" value="F:acylphosphatase activity"/>
    <property type="evidence" value="ECO:0007669"/>
    <property type="project" value="UniProtKB-EC"/>
</dbReference>
<evidence type="ECO:0000256" key="2">
    <source>
        <dbReference type="ARBA" id="ARBA00012150"/>
    </source>
</evidence>
<dbReference type="EMBL" id="CCEJ010000008">
    <property type="protein sequence ID" value="CDR34433.1"/>
    <property type="molecule type" value="Genomic_DNA"/>
</dbReference>
<dbReference type="SUPFAM" id="SSF54975">
    <property type="entry name" value="Acylphosphatase/BLUF domain-like"/>
    <property type="match status" value="1"/>
</dbReference>
<dbReference type="EC" id="3.6.1.7" evidence="2 4"/>
<sequence>MAELFEMHVIAKGKVQGVFFRATTKKHADQLGLFGSVKNLSDGSVEIIAQGPKEKLEELLRLLKVDAHPASVYEFDLHYRPIHQKKESFLILR</sequence>
<dbReference type="RefSeq" id="WP_053331920.1">
    <property type="nucleotide sequence ID" value="NZ_CCEJ010000008.1"/>
</dbReference>
<dbReference type="Pfam" id="PF00708">
    <property type="entry name" value="Acylphosphatase"/>
    <property type="match status" value="1"/>
</dbReference>
<reference evidence="7" key="1">
    <citation type="submission" date="2013-12" db="EMBL/GenBank/DDBJ databases">
        <authorList>
            <person name="Linke B."/>
        </authorList>
    </citation>
    <scope>NUCLEOTIDE SEQUENCE [LARGE SCALE GENOMIC DNA]</scope>
    <source>
        <strain evidence="7">CRIB-18</strain>
    </source>
</reference>
<dbReference type="PROSITE" id="PS51160">
    <property type="entry name" value="ACYLPHOSPHATASE_3"/>
    <property type="match status" value="1"/>
</dbReference>
<accession>A0A090D2K0</accession>
<protein>
    <recommendedName>
        <fullName evidence="2 4">acylphosphatase</fullName>
        <ecNumber evidence="2 4">3.6.1.7</ecNumber>
    </recommendedName>
</protein>
<evidence type="ECO:0000256" key="1">
    <source>
        <dbReference type="ARBA" id="ARBA00005614"/>
    </source>
</evidence>
<dbReference type="Proteomes" id="UP000031552">
    <property type="component" value="Unassembled WGS sequence"/>
</dbReference>
<keyword evidence="8" id="KW-1185">Reference proteome</keyword>
<gene>
    <name evidence="7" type="ORF">CSEC_1619</name>
</gene>
<comment type="catalytic activity">
    <reaction evidence="3 4">
        <text>an acyl phosphate + H2O = a carboxylate + phosphate + H(+)</text>
        <dbReference type="Rhea" id="RHEA:14965"/>
        <dbReference type="ChEBI" id="CHEBI:15377"/>
        <dbReference type="ChEBI" id="CHEBI:15378"/>
        <dbReference type="ChEBI" id="CHEBI:29067"/>
        <dbReference type="ChEBI" id="CHEBI:43474"/>
        <dbReference type="ChEBI" id="CHEBI:59918"/>
        <dbReference type="EC" id="3.6.1.7"/>
    </reaction>
</comment>
<evidence type="ECO:0000256" key="5">
    <source>
        <dbReference type="RuleBase" id="RU004168"/>
    </source>
</evidence>
<feature type="active site" evidence="4">
    <location>
        <position position="21"/>
    </location>
</feature>
<proteinExistence type="inferred from homology"/>
<feature type="active site" evidence="4">
    <location>
        <position position="39"/>
    </location>
</feature>
<evidence type="ECO:0000313" key="7">
    <source>
        <dbReference type="EMBL" id="CDR34433.1"/>
    </source>
</evidence>